<dbReference type="Gene3D" id="3.40.50.2000">
    <property type="entry name" value="Glycogen Phosphorylase B"/>
    <property type="match status" value="1"/>
</dbReference>
<name>A0A4R4S063_9ACTN</name>
<evidence type="ECO:0000313" key="1">
    <source>
        <dbReference type="EMBL" id="TDC54393.1"/>
    </source>
</evidence>
<dbReference type="Proteomes" id="UP000295621">
    <property type="component" value="Unassembled WGS sequence"/>
</dbReference>
<sequence length="398" mass="42780">MALRAAVKRWLPGSVVDGLAQARRRAGWLRRPLPPLEPFPQVRPAAARLLIGPTNSAGQGWAWARAAERADADVAAACFAIRRNSYGFADDYGVPVPVYAHPRWQQAHERYVLGTFTHAVVESMRPLFGSRHARDAGGDVAVLTEGGLRVALLFHGSDLRLPSRHAEREPWSPFRIQDDLTERLEEQARRHAAFATAFAGGDGGGGLVLVSTPDLFDDLPGATWLPVVVDPDRWQAPPSPGRSRPVVVHAPSNSRLKGTEIVEAAMAELSAKGVLEYRRLDGVPHDRMPAALAAADIVVDQLTIGLYGVGACEAMAAGRTVVSYVGDTVRARVRERTGLDVPIVEATPDDLADVVAALAADPDTAGERAARGPGFVRAVHDGTISGTVLDDWLRRTSR</sequence>
<reference evidence="1 2" key="1">
    <citation type="submission" date="2019-02" db="EMBL/GenBank/DDBJ databases">
        <title>Draft genome sequences of novel Actinobacteria.</title>
        <authorList>
            <person name="Sahin N."/>
            <person name="Ay H."/>
            <person name="Saygin H."/>
        </authorList>
    </citation>
    <scope>NUCLEOTIDE SEQUENCE [LARGE SCALE GENOMIC DNA]</scope>
    <source>
        <strain evidence="1 2">KC603</strain>
    </source>
</reference>
<evidence type="ECO:0008006" key="3">
    <source>
        <dbReference type="Google" id="ProtNLM"/>
    </source>
</evidence>
<accession>A0A4R4S063</accession>
<evidence type="ECO:0000313" key="2">
    <source>
        <dbReference type="Proteomes" id="UP000295621"/>
    </source>
</evidence>
<dbReference type="AlphaFoldDB" id="A0A4R4S063"/>
<proteinExistence type="predicted"/>
<dbReference type="SUPFAM" id="SSF53756">
    <property type="entry name" value="UDP-Glycosyltransferase/glycogen phosphorylase"/>
    <property type="match status" value="1"/>
</dbReference>
<dbReference type="EMBL" id="SMKL01000004">
    <property type="protein sequence ID" value="TDC54393.1"/>
    <property type="molecule type" value="Genomic_DNA"/>
</dbReference>
<organism evidence="1 2">
    <name type="scientific">Jiangella ureilytica</name>
    <dbReference type="NCBI Taxonomy" id="2530374"/>
    <lineage>
        <taxon>Bacteria</taxon>
        <taxon>Bacillati</taxon>
        <taxon>Actinomycetota</taxon>
        <taxon>Actinomycetes</taxon>
        <taxon>Jiangellales</taxon>
        <taxon>Jiangellaceae</taxon>
        <taxon>Jiangella</taxon>
    </lineage>
</organism>
<dbReference type="RefSeq" id="WP_131978812.1">
    <property type="nucleotide sequence ID" value="NZ_SMKL01000004.1"/>
</dbReference>
<dbReference type="OrthoDB" id="3335961at2"/>
<comment type="caution">
    <text evidence="1">The sequence shown here is derived from an EMBL/GenBank/DDBJ whole genome shotgun (WGS) entry which is preliminary data.</text>
</comment>
<keyword evidence="2" id="KW-1185">Reference proteome</keyword>
<gene>
    <name evidence="1" type="ORF">E1212_02845</name>
</gene>
<protein>
    <recommendedName>
        <fullName evidence="3">Glycosyltransferase family 1 protein</fullName>
    </recommendedName>
</protein>